<evidence type="ECO:0000256" key="7">
    <source>
        <dbReference type="ARBA" id="ARBA00029447"/>
    </source>
</evidence>
<dbReference type="PANTHER" id="PTHR43531:SF16">
    <property type="entry name" value="METHYL-ACCEPTING CHEMOTAXIS PROTEIN II"/>
    <property type="match status" value="1"/>
</dbReference>
<dbReference type="PRINTS" id="PR00260">
    <property type="entry name" value="CHEMTRNSDUCR"/>
</dbReference>
<feature type="region of interest" description="Disordered" evidence="9">
    <location>
        <begin position="568"/>
        <end position="605"/>
    </location>
</feature>
<dbReference type="InterPro" id="IPR033480">
    <property type="entry name" value="sCache_2"/>
</dbReference>
<evidence type="ECO:0000256" key="9">
    <source>
        <dbReference type="SAM" id="MobiDB-lite"/>
    </source>
</evidence>
<evidence type="ECO:0000256" key="3">
    <source>
        <dbReference type="ARBA" id="ARBA00022692"/>
    </source>
</evidence>
<keyword evidence="6 8" id="KW-0807">Transducer</keyword>
<dbReference type="Pfam" id="PF00672">
    <property type="entry name" value="HAMP"/>
    <property type="match status" value="1"/>
</dbReference>
<evidence type="ECO:0000256" key="5">
    <source>
        <dbReference type="ARBA" id="ARBA00023136"/>
    </source>
</evidence>
<comment type="caution">
    <text evidence="13">The sequence shown here is derived from an EMBL/GenBank/DDBJ whole genome shotgun (WGS) entry which is preliminary data.</text>
</comment>
<dbReference type="CDD" id="cd06225">
    <property type="entry name" value="HAMP"/>
    <property type="match status" value="1"/>
</dbReference>
<dbReference type="Gene3D" id="3.30.450.20">
    <property type="entry name" value="PAS domain"/>
    <property type="match status" value="1"/>
</dbReference>
<feature type="transmembrane region" description="Helical" evidence="10">
    <location>
        <begin position="227"/>
        <end position="245"/>
    </location>
</feature>
<dbReference type="OrthoDB" id="2489132at2"/>
<dbReference type="FunFam" id="1.10.287.950:FF:000001">
    <property type="entry name" value="Methyl-accepting chemotaxis sensory transducer"/>
    <property type="match status" value="1"/>
</dbReference>
<evidence type="ECO:0000313" key="14">
    <source>
        <dbReference type="Proteomes" id="UP000253204"/>
    </source>
</evidence>
<keyword evidence="2" id="KW-1003">Cell membrane</keyword>
<gene>
    <name evidence="13" type="ORF">DU506_03860</name>
</gene>
<dbReference type="SUPFAM" id="SSF58104">
    <property type="entry name" value="Methyl-accepting chemotaxis protein (MCP) signaling domain"/>
    <property type="match status" value="1"/>
</dbReference>
<dbReference type="InterPro" id="IPR051310">
    <property type="entry name" value="MCP_chemotaxis"/>
</dbReference>
<dbReference type="Pfam" id="PF00015">
    <property type="entry name" value="MCPsignal"/>
    <property type="match status" value="1"/>
</dbReference>
<dbReference type="SMART" id="SM00304">
    <property type="entry name" value="HAMP"/>
    <property type="match status" value="1"/>
</dbReference>
<dbReference type="InterPro" id="IPR004089">
    <property type="entry name" value="MCPsignal_dom"/>
</dbReference>
<dbReference type="CDD" id="cd11386">
    <property type="entry name" value="MCP_signal"/>
    <property type="match status" value="1"/>
</dbReference>
<evidence type="ECO:0000259" key="12">
    <source>
        <dbReference type="PROSITE" id="PS50885"/>
    </source>
</evidence>
<dbReference type="Pfam" id="PF17200">
    <property type="entry name" value="sCache_2"/>
    <property type="match status" value="1"/>
</dbReference>
<sequence>MRRQSTTPTDEPRKSLSLQSKILLLVLTPLLITTIGLVGAETFERTQDNRTQLQQQRQMLLESREQGVQNVVELATSTITPLVEESTANDYQQRTEDHLRSEARQRLRELRFEGDNYIFMFDTEGTMLVQSAVPEQEGQPMLNAQDAEGRPFIRGMIELAQDGGGIYQYHWPNPATGETETKYSYVSLVPEWNWVIGAGVYVTEIDTAMAAIEAAAARDLRQTLTKIIGASFLLFLAIATITVWITRRMVGNIRNTAQAMEAIAQEVASGKGDLTQQIAVTSGDEIGNLARQFNAFMSRIQETLLEVRNGAQNVYHASNEFAQSSEELASRTDQAAANLQQTSSAMEQITAAVNQSAEHAQQANNLATSTATVAHRGDKAMQDVAQTMNDIDASSMRIGDIISMIDSIAFQTNILALNASVEAARAGEHGRGFAVVAQEVRLLASRSSDAAKEIRGLIDTSVGHSQNGKLLVKQAGDTMQEIVSSVTKVADVIAEITAGAQEQSAGIHEVNTAVSEMDTMTQQNASMVAQSTGTAADMRHQAQSLSQLIGSFVLDDSPCQNWEALAVPNHASRPSQAAPQLESRSSRKEQFTMSSNATEDTWETF</sequence>
<dbReference type="InterPro" id="IPR003660">
    <property type="entry name" value="HAMP_dom"/>
</dbReference>
<dbReference type="Gene3D" id="1.10.287.950">
    <property type="entry name" value="Methyl-accepting chemotaxis protein"/>
    <property type="match status" value="1"/>
</dbReference>
<comment type="similarity">
    <text evidence="7">Belongs to the methyl-accepting chemotaxis (MCP) protein family.</text>
</comment>
<dbReference type="EMBL" id="QPIJ01000004">
    <property type="protein sequence ID" value="RCV93248.1"/>
    <property type="molecule type" value="Genomic_DNA"/>
</dbReference>
<evidence type="ECO:0000256" key="2">
    <source>
        <dbReference type="ARBA" id="ARBA00022475"/>
    </source>
</evidence>
<dbReference type="GO" id="GO:0005886">
    <property type="term" value="C:plasma membrane"/>
    <property type="evidence" value="ECO:0007669"/>
    <property type="project" value="UniProtKB-SubCell"/>
</dbReference>
<proteinExistence type="inferred from homology"/>
<dbReference type="AlphaFoldDB" id="A0A368U7U0"/>
<dbReference type="InterPro" id="IPR004090">
    <property type="entry name" value="Chemotax_Me-accpt_rcpt"/>
</dbReference>
<evidence type="ECO:0000313" key="13">
    <source>
        <dbReference type="EMBL" id="RCV93248.1"/>
    </source>
</evidence>
<keyword evidence="14" id="KW-1185">Reference proteome</keyword>
<dbReference type="GO" id="GO:0006935">
    <property type="term" value="P:chemotaxis"/>
    <property type="evidence" value="ECO:0007669"/>
    <property type="project" value="InterPro"/>
</dbReference>
<organism evidence="13 14">
    <name type="scientific">Vreelandella rituensis</name>
    <dbReference type="NCBI Taxonomy" id="2282306"/>
    <lineage>
        <taxon>Bacteria</taxon>
        <taxon>Pseudomonadati</taxon>
        <taxon>Pseudomonadota</taxon>
        <taxon>Gammaproteobacteria</taxon>
        <taxon>Oceanospirillales</taxon>
        <taxon>Halomonadaceae</taxon>
        <taxon>Vreelandella</taxon>
    </lineage>
</organism>
<evidence type="ECO:0000259" key="11">
    <source>
        <dbReference type="PROSITE" id="PS50111"/>
    </source>
</evidence>
<reference evidence="13 14" key="1">
    <citation type="submission" date="2018-07" db="EMBL/GenBank/DDBJ databases">
        <title>Halomonas rutogse sp. nov., isolated from Lake TangqianCo on Tibetan Plateau.</title>
        <authorList>
            <person name="Lu H."/>
            <person name="Xing P."/>
            <person name="Wu Q."/>
        </authorList>
    </citation>
    <scope>NUCLEOTIDE SEQUENCE [LARGE SCALE GENOMIC DNA]</scope>
    <source>
        <strain evidence="13 14">TQ8S</strain>
    </source>
</reference>
<dbReference type="RefSeq" id="WP_114485635.1">
    <property type="nucleotide sequence ID" value="NZ_CBCSHM010000015.1"/>
</dbReference>
<dbReference type="PROSITE" id="PS50885">
    <property type="entry name" value="HAMP"/>
    <property type="match status" value="1"/>
</dbReference>
<name>A0A368U7U0_9GAMM</name>
<evidence type="ECO:0000256" key="6">
    <source>
        <dbReference type="ARBA" id="ARBA00023224"/>
    </source>
</evidence>
<dbReference type="CDD" id="cd18774">
    <property type="entry name" value="PDC2_HK_sensor"/>
    <property type="match status" value="1"/>
</dbReference>
<dbReference type="Proteomes" id="UP000253204">
    <property type="component" value="Unassembled WGS sequence"/>
</dbReference>
<dbReference type="PANTHER" id="PTHR43531">
    <property type="entry name" value="PROTEIN ICFG"/>
    <property type="match status" value="1"/>
</dbReference>
<feature type="domain" description="HAMP" evidence="12">
    <location>
        <begin position="247"/>
        <end position="305"/>
    </location>
</feature>
<dbReference type="GO" id="GO:0007165">
    <property type="term" value="P:signal transduction"/>
    <property type="evidence" value="ECO:0007669"/>
    <property type="project" value="UniProtKB-KW"/>
</dbReference>
<evidence type="ECO:0000256" key="10">
    <source>
        <dbReference type="SAM" id="Phobius"/>
    </source>
</evidence>
<dbReference type="SMART" id="SM00283">
    <property type="entry name" value="MA"/>
    <property type="match status" value="1"/>
</dbReference>
<keyword evidence="5 10" id="KW-0472">Membrane</keyword>
<accession>A0A368U7U0</accession>
<comment type="subcellular location">
    <subcellularLocation>
        <location evidence="1">Cell membrane</location>
        <topology evidence="1">Multi-pass membrane protein</topology>
    </subcellularLocation>
</comment>
<evidence type="ECO:0000256" key="8">
    <source>
        <dbReference type="PROSITE-ProRule" id="PRU00284"/>
    </source>
</evidence>
<feature type="domain" description="Methyl-accepting transducer" evidence="11">
    <location>
        <begin position="310"/>
        <end position="539"/>
    </location>
</feature>
<evidence type="ECO:0000256" key="4">
    <source>
        <dbReference type="ARBA" id="ARBA00022989"/>
    </source>
</evidence>
<dbReference type="GO" id="GO:0004888">
    <property type="term" value="F:transmembrane signaling receptor activity"/>
    <property type="evidence" value="ECO:0007669"/>
    <property type="project" value="InterPro"/>
</dbReference>
<protein>
    <submittedName>
        <fullName evidence="13">HAMP domain-containing protein</fullName>
    </submittedName>
</protein>
<evidence type="ECO:0000256" key="1">
    <source>
        <dbReference type="ARBA" id="ARBA00004651"/>
    </source>
</evidence>
<keyword evidence="4 10" id="KW-1133">Transmembrane helix</keyword>
<keyword evidence="3 10" id="KW-0812">Transmembrane</keyword>
<dbReference type="PROSITE" id="PS50111">
    <property type="entry name" value="CHEMOTAXIS_TRANSDUC_2"/>
    <property type="match status" value="1"/>
</dbReference>
<dbReference type="SMART" id="SM01049">
    <property type="entry name" value="Cache_2"/>
    <property type="match status" value="1"/>
</dbReference>